<organism evidence="2 3">
    <name type="scientific">Sporobacter termitidis DSM 10068</name>
    <dbReference type="NCBI Taxonomy" id="1123282"/>
    <lineage>
        <taxon>Bacteria</taxon>
        <taxon>Bacillati</taxon>
        <taxon>Bacillota</taxon>
        <taxon>Clostridia</taxon>
        <taxon>Eubacteriales</taxon>
        <taxon>Oscillospiraceae</taxon>
        <taxon>Sporobacter</taxon>
    </lineage>
</organism>
<evidence type="ECO:0000313" key="2">
    <source>
        <dbReference type="EMBL" id="SHH49389.1"/>
    </source>
</evidence>
<feature type="transmembrane region" description="Helical" evidence="1">
    <location>
        <begin position="77"/>
        <end position="100"/>
    </location>
</feature>
<dbReference type="EMBL" id="FQXV01000001">
    <property type="protein sequence ID" value="SHH49389.1"/>
    <property type="molecule type" value="Genomic_DNA"/>
</dbReference>
<dbReference type="NCBIfam" id="TIGR04086">
    <property type="entry name" value="TIGR04086_membr"/>
    <property type="match status" value="1"/>
</dbReference>
<keyword evidence="3" id="KW-1185">Reference proteome</keyword>
<keyword evidence="1" id="KW-0472">Membrane</keyword>
<gene>
    <name evidence="2" type="ORF">SAMN02745823_00069</name>
</gene>
<dbReference type="InterPro" id="IPR023804">
    <property type="entry name" value="DUF3792_TM"/>
</dbReference>
<proteinExistence type="predicted"/>
<keyword evidence="1" id="KW-1133">Transmembrane helix</keyword>
<feature type="transmembrane region" description="Helical" evidence="1">
    <location>
        <begin position="106"/>
        <end position="126"/>
    </location>
</feature>
<feature type="transmembrane region" description="Helical" evidence="1">
    <location>
        <begin position="12"/>
        <end position="37"/>
    </location>
</feature>
<evidence type="ECO:0000256" key="1">
    <source>
        <dbReference type="SAM" id="Phobius"/>
    </source>
</evidence>
<keyword evidence="1" id="KW-0812">Transmembrane</keyword>
<dbReference type="STRING" id="1123282.SAMN02745823_00069"/>
<protein>
    <submittedName>
        <fullName evidence="2">Putative membrane protein, TIGR04086 family</fullName>
    </submittedName>
</protein>
<feature type="transmembrane region" description="Helical" evidence="1">
    <location>
        <begin position="49"/>
        <end position="70"/>
    </location>
</feature>
<dbReference type="Proteomes" id="UP000183995">
    <property type="component" value="Unassembled WGS sequence"/>
</dbReference>
<dbReference type="Pfam" id="PF12670">
    <property type="entry name" value="DUF3792"/>
    <property type="match status" value="1"/>
</dbReference>
<dbReference type="AlphaFoldDB" id="A0A1M5TF99"/>
<dbReference type="RefSeq" id="WP_073075667.1">
    <property type="nucleotide sequence ID" value="NZ_FQXV01000001.1"/>
</dbReference>
<reference evidence="2 3" key="1">
    <citation type="submission" date="2016-11" db="EMBL/GenBank/DDBJ databases">
        <authorList>
            <person name="Jaros S."/>
            <person name="Januszkiewicz K."/>
            <person name="Wedrychowicz H."/>
        </authorList>
    </citation>
    <scope>NUCLEOTIDE SEQUENCE [LARGE SCALE GENOMIC DNA]</scope>
    <source>
        <strain evidence="2 3">DSM 10068</strain>
    </source>
</reference>
<accession>A0A1M5TF99</accession>
<sequence>MHKNDDKKGLGRGFAVSVLLGTAIGFLLTFIVFAIFASVVASGKISEDLMRHITVGASFVGALIGAVVAVKRHRAKIITVGLTVGALMFLLTFVGALFSGGPGGRLTPSLLVAFIAGGIIGGLVNLKRKKHKHAS</sequence>
<name>A0A1M5TF99_9FIRM</name>
<evidence type="ECO:0000313" key="3">
    <source>
        <dbReference type="Proteomes" id="UP000183995"/>
    </source>
</evidence>